<evidence type="ECO:0000256" key="2">
    <source>
        <dbReference type="ARBA" id="ARBA00022695"/>
    </source>
</evidence>
<evidence type="ECO:0000256" key="1">
    <source>
        <dbReference type="ARBA" id="ARBA00022679"/>
    </source>
</evidence>
<accession>A0A7L1TY76</accession>
<keyword evidence="3" id="KW-0540">Nuclease</keyword>
<dbReference type="AlphaFoldDB" id="A0A7L1TY76"/>
<dbReference type="EMBL" id="VXBQ01006899">
    <property type="protein sequence ID" value="NXO66351.1"/>
    <property type="molecule type" value="Genomic_DNA"/>
</dbReference>
<dbReference type="PANTHER" id="PTHR41694">
    <property type="entry name" value="ENDOGENOUS RETROVIRUS GROUP K MEMBER POL PROTEIN"/>
    <property type="match status" value="1"/>
</dbReference>
<keyword evidence="1" id="KW-0808">Transferase</keyword>
<comment type="caution">
    <text evidence="8">The sequence shown here is derived from an EMBL/GenBank/DDBJ whole genome shotgun (WGS) entry which is preliminary data.</text>
</comment>
<feature type="domain" description="Integrase catalytic" evidence="7">
    <location>
        <begin position="1"/>
        <end position="63"/>
    </location>
</feature>
<dbReference type="GO" id="GO:0015074">
    <property type="term" value="P:DNA integration"/>
    <property type="evidence" value="ECO:0007669"/>
    <property type="project" value="InterPro"/>
</dbReference>
<evidence type="ECO:0000256" key="3">
    <source>
        <dbReference type="ARBA" id="ARBA00022722"/>
    </source>
</evidence>
<reference evidence="8 9" key="1">
    <citation type="submission" date="2019-09" db="EMBL/GenBank/DDBJ databases">
        <title>Bird 10,000 Genomes (B10K) Project - Family phase.</title>
        <authorList>
            <person name="Zhang G."/>
        </authorList>
    </citation>
    <scope>NUCLEOTIDE SEQUENCE [LARGE SCALE GENOMIC DNA]</scope>
    <source>
        <strain evidence="8">B10K-DU-002-32</strain>
        <tissue evidence="8">Muscle</tissue>
    </source>
</reference>
<name>A0A7L1TY76_PHANI</name>
<keyword evidence="2" id="KW-0548">Nucleotidyltransferase</keyword>
<dbReference type="GO" id="GO:0004519">
    <property type="term" value="F:endonuclease activity"/>
    <property type="evidence" value="ECO:0007669"/>
    <property type="project" value="UniProtKB-KW"/>
</dbReference>
<dbReference type="PANTHER" id="PTHR41694:SF3">
    <property type="entry name" value="RNA-DIRECTED DNA POLYMERASE-RELATED"/>
    <property type="match status" value="1"/>
</dbReference>
<dbReference type="Gene3D" id="3.30.420.10">
    <property type="entry name" value="Ribonuclease H-like superfamily/Ribonuclease H"/>
    <property type="match status" value="1"/>
</dbReference>
<keyword evidence="6" id="KW-0695">RNA-directed DNA polymerase</keyword>
<keyword evidence="9" id="KW-1185">Reference proteome</keyword>
<dbReference type="GO" id="GO:0016787">
    <property type="term" value="F:hydrolase activity"/>
    <property type="evidence" value="ECO:0007669"/>
    <property type="project" value="UniProtKB-KW"/>
</dbReference>
<evidence type="ECO:0000256" key="6">
    <source>
        <dbReference type="ARBA" id="ARBA00022918"/>
    </source>
</evidence>
<dbReference type="GO" id="GO:0035613">
    <property type="term" value="F:RNA stem-loop binding"/>
    <property type="evidence" value="ECO:0007669"/>
    <property type="project" value="TreeGrafter"/>
</dbReference>
<dbReference type="InterPro" id="IPR036397">
    <property type="entry name" value="RNaseH_sf"/>
</dbReference>
<sequence>HAVKHLQQAFSVLGVPKEIKMDNGPAYISKVLREFVQNWGVEHNFGIPHSPTGQAMIERAHQS</sequence>
<keyword evidence="4" id="KW-0255">Endonuclease</keyword>
<gene>
    <name evidence="8" type="primary">Ervk18_3</name>
    <name evidence="8" type="ORF">PHANIT_R14693</name>
</gene>
<evidence type="ECO:0000256" key="4">
    <source>
        <dbReference type="ARBA" id="ARBA00022759"/>
    </source>
</evidence>
<evidence type="ECO:0000313" key="9">
    <source>
        <dbReference type="Proteomes" id="UP000579685"/>
    </source>
</evidence>
<evidence type="ECO:0000256" key="5">
    <source>
        <dbReference type="ARBA" id="ARBA00022801"/>
    </source>
</evidence>
<feature type="non-terminal residue" evidence="8">
    <location>
        <position position="63"/>
    </location>
</feature>
<organism evidence="8 9">
    <name type="scientific">Phainopepla nitens</name>
    <name type="common">Phainopepla</name>
    <dbReference type="NCBI Taxonomy" id="161653"/>
    <lineage>
        <taxon>Eukaryota</taxon>
        <taxon>Metazoa</taxon>
        <taxon>Chordata</taxon>
        <taxon>Craniata</taxon>
        <taxon>Vertebrata</taxon>
        <taxon>Euteleostomi</taxon>
        <taxon>Archelosauria</taxon>
        <taxon>Archosauria</taxon>
        <taxon>Dinosauria</taxon>
        <taxon>Saurischia</taxon>
        <taxon>Theropoda</taxon>
        <taxon>Coelurosauria</taxon>
        <taxon>Aves</taxon>
        <taxon>Neognathae</taxon>
        <taxon>Neoaves</taxon>
        <taxon>Telluraves</taxon>
        <taxon>Australaves</taxon>
        <taxon>Passeriformes</taxon>
        <taxon>Bombycillidae</taxon>
        <taxon>Phainopepla</taxon>
    </lineage>
</organism>
<proteinExistence type="predicted"/>
<dbReference type="InterPro" id="IPR001584">
    <property type="entry name" value="Integrase_cat-core"/>
</dbReference>
<dbReference type="SUPFAM" id="SSF53098">
    <property type="entry name" value="Ribonuclease H-like"/>
    <property type="match status" value="1"/>
</dbReference>
<evidence type="ECO:0000259" key="7">
    <source>
        <dbReference type="PROSITE" id="PS50994"/>
    </source>
</evidence>
<dbReference type="GO" id="GO:0003964">
    <property type="term" value="F:RNA-directed DNA polymerase activity"/>
    <property type="evidence" value="ECO:0007669"/>
    <property type="project" value="UniProtKB-KW"/>
</dbReference>
<dbReference type="InterPro" id="IPR012337">
    <property type="entry name" value="RNaseH-like_sf"/>
</dbReference>
<protein>
    <submittedName>
        <fullName evidence="8">POK18 protein</fullName>
    </submittedName>
</protein>
<dbReference type="Pfam" id="PF00665">
    <property type="entry name" value="rve"/>
    <property type="match status" value="1"/>
</dbReference>
<keyword evidence="5" id="KW-0378">Hydrolase</keyword>
<dbReference type="Proteomes" id="UP000579685">
    <property type="component" value="Unassembled WGS sequence"/>
</dbReference>
<feature type="non-terminal residue" evidence="8">
    <location>
        <position position="1"/>
    </location>
</feature>
<evidence type="ECO:0000313" key="8">
    <source>
        <dbReference type="EMBL" id="NXO66351.1"/>
    </source>
</evidence>
<dbReference type="PROSITE" id="PS50994">
    <property type="entry name" value="INTEGRASE"/>
    <property type="match status" value="1"/>
</dbReference>